<feature type="compositionally biased region" description="Low complexity" evidence="1">
    <location>
        <begin position="16"/>
        <end position="25"/>
    </location>
</feature>
<dbReference type="EMBL" id="QNRE01000016">
    <property type="protein sequence ID" value="RBO84450.1"/>
    <property type="molecule type" value="Genomic_DNA"/>
</dbReference>
<feature type="compositionally biased region" description="Low complexity" evidence="1">
    <location>
        <begin position="67"/>
        <end position="79"/>
    </location>
</feature>
<keyword evidence="3" id="KW-1185">Reference proteome</keyword>
<feature type="region of interest" description="Disordered" evidence="1">
    <location>
        <begin position="1"/>
        <end position="80"/>
    </location>
</feature>
<name>A0A366D300_9NOCA</name>
<dbReference type="Proteomes" id="UP000252586">
    <property type="component" value="Unassembled WGS sequence"/>
</dbReference>
<dbReference type="AlphaFoldDB" id="A0A366D300"/>
<evidence type="ECO:0000313" key="2">
    <source>
        <dbReference type="EMBL" id="RBO84450.1"/>
    </source>
</evidence>
<reference evidence="2 3" key="1">
    <citation type="submission" date="2018-06" db="EMBL/GenBank/DDBJ databases">
        <title>Genomic Encyclopedia of Type Strains, Phase IV (KMG-IV): sequencing the most valuable type-strain genomes for metagenomic binning, comparative biology and taxonomic classification.</title>
        <authorList>
            <person name="Goeker M."/>
        </authorList>
    </citation>
    <scope>NUCLEOTIDE SEQUENCE [LARGE SCALE GENOMIC DNA]</scope>
    <source>
        <strain evidence="2 3">DSM 44599</strain>
    </source>
</reference>
<gene>
    <name evidence="2" type="ORF">DFR74_11611</name>
</gene>
<sequence>MTSARPITGSANRDGATTTTTAASTPSGRHAGMSWSSRNTASQLTTRLPRIQITQIPTEELRPPPAARAAATTAAPDTAASERLFIDVVMTYLALCVGHDPGAAPPPTKS</sequence>
<evidence type="ECO:0000256" key="1">
    <source>
        <dbReference type="SAM" id="MobiDB-lite"/>
    </source>
</evidence>
<evidence type="ECO:0000313" key="3">
    <source>
        <dbReference type="Proteomes" id="UP000252586"/>
    </source>
</evidence>
<comment type="caution">
    <text evidence="2">The sequence shown here is derived from an EMBL/GenBank/DDBJ whole genome shotgun (WGS) entry which is preliminary data.</text>
</comment>
<proteinExistence type="predicted"/>
<feature type="compositionally biased region" description="Polar residues" evidence="1">
    <location>
        <begin position="1"/>
        <end position="11"/>
    </location>
</feature>
<protein>
    <submittedName>
        <fullName evidence="2">Uncharacterized protein</fullName>
    </submittedName>
</protein>
<accession>A0A366D300</accession>
<feature type="compositionally biased region" description="Polar residues" evidence="1">
    <location>
        <begin position="34"/>
        <end position="57"/>
    </location>
</feature>
<organism evidence="2 3">
    <name type="scientific">Nocardia puris</name>
    <dbReference type="NCBI Taxonomy" id="208602"/>
    <lineage>
        <taxon>Bacteria</taxon>
        <taxon>Bacillati</taxon>
        <taxon>Actinomycetota</taxon>
        <taxon>Actinomycetes</taxon>
        <taxon>Mycobacteriales</taxon>
        <taxon>Nocardiaceae</taxon>
        <taxon>Nocardia</taxon>
    </lineage>
</organism>